<keyword evidence="3" id="KW-1185">Reference proteome</keyword>
<organism evidence="2 3">
    <name type="scientific">Pseudomonas gregormendelii</name>
    <dbReference type="NCBI Taxonomy" id="1628277"/>
    <lineage>
        <taxon>Bacteria</taxon>
        <taxon>Pseudomonadati</taxon>
        <taxon>Pseudomonadota</taxon>
        <taxon>Gammaproteobacteria</taxon>
        <taxon>Pseudomonadales</taxon>
        <taxon>Pseudomonadaceae</taxon>
        <taxon>Pseudomonas</taxon>
    </lineage>
</organism>
<proteinExistence type="predicted"/>
<protein>
    <submittedName>
        <fullName evidence="2">Pentapeptide repeat-containing protein</fullName>
    </submittedName>
</protein>
<name>A0ABS3AG85_9PSED</name>
<reference evidence="2 3" key="1">
    <citation type="journal article" date="2021" name="Int. J. Syst. Evol. Microbiol.">
        <title>Pseudomonas piscium sp. nov., Pseudomonas pisciculturae sp. nov., Pseudomonas mucoides sp. nov. and Pseudomonas neuropathica sp. nov. isolated from rainbow trout.</title>
        <authorList>
            <person name="Duman M."/>
            <person name="Mulet M."/>
            <person name="Altun S."/>
            <person name="Saticioglu I.B."/>
            <person name="Gomila M."/>
            <person name="Lalucat J."/>
            <person name="Garcia-Valdes E."/>
        </authorList>
    </citation>
    <scope>NUCLEOTIDE SEQUENCE [LARGE SCALE GENOMIC DNA]</scope>
    <source>
        <strain evidence="2 3">LMG 28632</strain>
    </source>
</reference>
<dbReference type="EMBL" id="JADEVO010000013">
    <property type="protein sequence ID" value="MBN3965913.1"/>
    <property type="molecule type" value="Genomic_DNA"/>
</dbReference>
<feature type="compositionally biased region" description="Polar residues" evidence="1">
    <location>
        <begin position="10"/>
        <end position="20"/>
    </location>
</feature>
<dbReference type="Gene3D" id="1.25.40.300">
    <property type="entry name" value="Putative secreted effector protein"/>
    <property type="match status" value="1"/>
</dbReference>
<sequence length="337" mass="37748">MPRTPEYCSPATTGRPSPSSLPVAGSSGAVVQELVCASNKDLPLAAPKTVMVDQGELRSSQLSANAGSLCIGDRSGFEGPVRKKGRVQHPALICPDFNLPNREFYDVTFKGNTFTRANMPNLQLKDVVFSGSDFSGANLLGGKFKVVDLTHCDFSWANLTDISCDRVNFRGSNFNNAQISFSQKCIEESLRAPTTWDLNCFSEKGIGNLLMCIDSINAVYKEQKNALMRSVIDHLQSVDDVAMQRHRARLEKTLFNNPHYVKEPVVDQFVYRILRLWLESKNQNAIERGELHPGTEYGELSPGTARYVRHLIDSHPFGRQKLQLMYRHAFDKYPCLR</sequence>
<evidence type="ECO:0000256" key="1">
    <source>
        <dbReference type="SAM" id="MobiDB-lite"/>
    </source>
</evidence>
<dbReference type="RefSeq" id="WP_205892676.1">
    <property type="nucleotide sequence ID" value="NZ_JADEVO010000013.1"/>
</dbReference>
<evidence type="ECO:0000313" key="2">
    <source>
        <dbReference type="EMBL" id="MBN3965913.1"/>
    </source>
</evidence>
<gene>
    <name evidence="2" type="ORF">IMW75_11570</name>
</gene>
<dbReference type="Pfam" id="PF13599">
    <property type="entry name" value="Pentapeptide_4"/>
    <property type="match status" value="1"/>
</dbReference>
<feature type="region of interest" description="Disordered" evidence="1">
    <location>
        <begin position="1"/>
        <end position="24"/>
    </location>
</feature>
<accession>A0ABS3AG85</accession>
<evidence type="ECO:0000313" key="3">
    <source>
        <dbReference type="Proteomes" id="UP000772591"/>
    </source>
</evidence>
<comment type="caution">
    <text evidence="2">The sequence shown here is derived from an EMBL/GenBank/DDBJ whole genome shotgun (WGS) entry which is preliminary data.</text>
</comment>
<dbReference type="SUPFAM" id="SSF141571">
    <property type="entry name" value="Pentapeptide repeat-like"/>
    <property type="match status" value="1"/>
</dbReference>
<dbReference type="Gene3D" id="2.160.20.80">
    <property type="entry name" value="E3 ubiquitin-protein ligase SopA"/>
    <property type="match status" value="1"/>
</dbReference>
<dbReference type="InterPro" id="IPR001646">
    <property type="entry name" value="5peptide_repeat"/>
</dbReference>
<dbReference type="Proteomes" id="UP000772591">
    <property type="component" value="Unassembled WGS sequence"/>
</dbReference>